<dbReference type="GO" id="GO:0016787">
    <property type="term" value="F:hydrolase activity"/>
    <property type="evidence" value="ECO:0007669"/>
    <property type="project" value="UniProtKB-KW"/>
</dbReference>
<sequence length="461" mass="50654">MATTQLEDPQNDVETTSEMPTTADDSASKVGFDEMGLSESMLATLKSIGYETPSPVQGGVIPIALAGNDVLGQARTGTGKTAAFAIPILETMEDRGKGAAPQAIVLVPTRELAVQVTDEFQRLAGERKFRCVAVYGGKPIKAQISKLERGADVVIGTPGRVLDHIGRHTIDLRTLRVVVLDEADRMLDIGFRPDIEKILRQCPAKRQTLLLSATVAPPVKRLAERYMHEPVMLDFSPKNKSVDTIEQHFFTVDGDRKYDLLNRLLEREQPSQTIVFCRTKRGCDKIHERLSRKRKGIGCIHGDLPQGARDKVMKAFRAEEITLLVATDVVGRGIDVSSISHIINYDIPQSSDDYVHRVGRTGRMGRDGVAYTFVTREEGDELTRIEILINKVLIEDKIDGFEAARPTQKRAAAAVKFYGAGTQASDNEEAVEAPVEAAPAPEAPKPAPFGRRGRSKHRRGL</sequence>
<dbReference type="PROSITE" id="PS00039">
    <property type="entry name" value="DEAD_ATP_HELICASE"/>
    <property type="match status" value="1"/>
</dbReference>
<dbReference type="PROSITE" id="PS51192">
    <property type="entry name" value="HELICASE_ATP_BIND_1"/>
    <property type="match status" value="1"/>
</dbReference>
<keyword evidence="4 7" id="KW-0067">ATP-binding</keyword>
<feature type="compositionally biased region" description="Polar residues" evidence="8">
    <location>
        <begin position="1"/>
        <end position="25"/>
    </location>
</feature>
<dbReference type="EC" id="3.6.4.13" evidence="12"/>
<gene>
    <name evidence="12" type="primary">cshA</name>
    <name evidence="12" type="ORF">Pla108_26280</name>
</gene>
<dbReference type="CDD" id="cd00268">
    <property type="entry name" value="DEADc"/>
    <property type="match status" value="1"/>
</dbReference>
<dbReference type="InterPro" id="IPR014014">
    <property type="entry name" value="RNA_helicase_DEAD_Q_motif"/>
</dbReference>
<evidence type="ECO:0000259" key="10">
    <source>
        <dbReference type="PROSITE" id="PS51194"/>
    </source>
</evidence>
<evidence type="ECO:0000256" key="2">
    <source>
        <dbReference type="ARBA" id="ARBA00022801"/>
    </source>
</evidence>
<organism evidence="12 13">
    <name type="scientific">Botrimarina colliarenosi</name>
    <dbReference type="NCBI Taxonomy" id="2528001"/>
    <lineage>
        <taxon>Bacteria</taxon>
        <taxon>Pseudomonadati</taxon>
        <taxon>Planctomycetota</taxon>
        <taxon>Planctomycetia</taxon>
        <taxon>Pirellulales</taxon>
        <taxon>Lacipirellulaceae</taxon>
        <taxon>Botrimarina</taxon>
    </lineage>
</organism>
<dbReference type="AlphaFoldDB" id="A0A5C6AF53"/>
<name>A0A5C6AF53_9BACT</name>
<dbReference type="InterPro" id="IPR044742">
    <property type="entry name" value="DEAD/DEAH_RhlB"/>
</dbReference>
<evidence type="ECO:0000313" key="12">
    <source>
        <dbReference type="EMBL" id="TWT96853.1"/>
    </source>
</evidence>
<dbReference type="EMBL" id="SJPR01000003">
    <property type="protein sequence ID" value="TWT96853.1"/>
    <property type="molecule type" value="Genomic_DNA"/>
</dbReference>
<comment type="caution">
    <text evidence="12">The sequence shown here is derived from an EMBL/GenBank/DDBJ whole genome shotgun (WGS) entry which is preliminary data.</text>
</comment>
<dbReference type="SMART" id="SM00487">
    <property type="entry name" value="DEXDc"/>
    <property type="match status" value="1"/>
</dbReference>
<evidence type="ECO:0000256" key="7">
    <source>
        <dbReference type="RuleBase" id="RU000492"/>
    </source>
</evidence>
<feature type="domain" description="Helicase C-terminal" evidence="10">
    <location>
        <begin position="244"/>
        <end position="405"/>
    </location>
</feature>
<dbReference type="InterPro" id="IPR014001">
    <property type="entry name" value="Helicase_ATP-bd"/>
</dbReference>
<dbReference type="SMART" id="SM00490">
    <property type="entry name" value="HELICc"/>
    <property type="match status" value="1"/>
</dbReference>
<evidence type="ECO:0000313" key="13">
    <source>
        <dbReference type="Proteomes" id="UP000317421"/>
    </source>
</evidence>
<dbReference type="InterPro" id="IPR011545">
    <property type="entry name" value="DEAD/DEAH_box_helicase_dom"/>
</dbReference>
<protein>
    <submittedName>
        <fullName evidence="12">DEAD-box ATP-dependent RNA helicase CshA</fullName>
        <ecNumber evidence="12">3.6.4.13</ecNumber>
    </submittedName>
</protein>
<dbReference type="GO" id="GO:0003676">
    <property type="term" value="F:nucleic acid binding"/>
    <property type="evidence" value="ECO:0007669"/>
    <property type="project" value="InterPro"/>
</dbReference>
<feature type="domain" description="DEAD-box RNA helicase Q" evidence="11">
    <location>
        <begin position="30"/>
        <end position="58"/>
    </location>
</feature>
<dbReference type="PANTHER" id="PTHR47959:SF1">
    <property type="entry name" value="ATP-DEPENDENT RNA HELICASE DBPA"/>
    <property type="match status" value="1"/>
</dbReference>
<comment type="similarity">
    <text evidence="5 7">Belongs to the DEAD box helicase family.</text>
</comment>
<dbReference type="PROSITE" id="PS51195">
    <property type="entry name" value="Q_MOTIF"/>
    <property type="match status" value="1"/>
</dbReference>
<keyword evidence="2 7" id="KW-0378">Hydrolase</keyword>
<dbReference type="Proteomes" id="UP000317421">
    <property type="component" value="Unassembled WGS sequence"/>
</dbReference>
<dbReference type="PANTHER" id="PTHR47959">
    <property type="entry name" value="ATP-DEPENDENT RNA HELICASE RHLE-RELATED"/>
    <property type="match status" value="1"/>
</dbReference>
<dbReference type="GO" id="GO:0003724">
    <property type="term" value="F:RNA helicase activity"/>
    <property type="evidence" value="ECO:0007669"/>
    <property type="project" value="UniProtKB-EC"/>
</dbReference>
<evidence type="ECO:0000256" key="6">
    <source>
        <dbReference type="PROSITE-ProRule" id="PRU00552"/>
    </source>
</evidence>
<feature type="compositionally biased region" description="Basic residues" evidence="8">
    <location>
        <begin position="451"/>
        <end position="461"/>
    </location>
</feature>
<evidence type="ECO:0000256" key="5">
    <source>
        <dbReference type="ARBA" id="ARBA00038437"/>
    </source>
</evidence>
<evidence type="ECO:0000256" key="1">
    <source>
        <dbReference type="ARBA" id="ARBA00022741"/>
    </source>
</evidence>
<evidence type="ECO:0000256" key="3">
    <source>
        <dbReference type="ARBA" id="ARBA00022806"/>
    </source>
</evidence>
<dbReference type="Pfam" id="PF00270">
    <property type="entry name" value="DEAD"/>
    <property type="match status" value="1"/>
</dbReference>
<dbReference type="InterPro" id="IPR027417">
    <property type="entry name" value="P-loop_NTPase"/>
</dbReference>
<dbReference type="InterPro" id="IPR001650">
    <property type="entry name" value="Helicase_C-like"/>
</dbReference>
<dbReference type="CDD" id="cd18787">
    <property type="entry name" value="SF2_C_DEAD"/>
    <property type="match status" value="1"/>
</dbReference>
<feature type="region of interest" description="Disordered" evidence="8">
    <location>
        <begin position="1"/>
        <end position="30"/>
    </location>
</feature>
<evidence type="ECO:0000256" key="8">
    <source>
        <dbReference type="SAM" id="MobiDB-lite"/>
    </source>
</evidence>
<feature type="region of interest" description="Disordered" evidence="8">
    <location>
        <begin position="423"/>
        <end position="461"/>
    </location>
</feature>
<dbReference type="Pfam" id="PF00271">
    <property type="entry name" value="Helicase_C"/>
    <property type="match status" value="1"/>
</dbReference>
<evidence type="ECO:0000259" key="9">
    <source>
        <dbReference type="PROSITE" id="PS51192"/>
    </source>
</evidence>
<feature type="domain" description="Helicase ATP-binding" evidence="9">
    <location>
        <begin position="61"/>
        <end position="233"/>
    </location>
</feature>
<dbReference type="InterPro" id="IPR050079">
    <property type="entry name" value="DEAD_box_RNA_helicase"/>
</dbReference>
<dbReference type="SUPFAM" id="SSF52540">
    <property type="entry name" value="P-loop containing nucleoside triphosphate hydrolases"/>
    <property type="match status" value="1"/>
</dbReference>
<dbReference type="InterPro" id="IPR000629">
    <property type="entry name" value="RNA-helicase_DEAD-box_CS"/>
</dbReference>
<accession>A0A5C6AF53</accession>
<dbReference type="PROSITE" id="PS51194">
    <property type="entry name" value="HELICASE_CTER"/>
    <property type="match status" value="1"/>
</dbReference>
<keyword evidence="13" id="KW-1185">Reference proteome</keyword>
<proteinExistence type="inferred from homology"/>
<reference evidence="12 13" key="1">
    <citation type="submission" date="2019-02" db="EMBL/GenBank/DDBJ databases">
        <title>Deep-cultivation of Planctomycetes and their phenomic and genomic characterization uncovers novel biology.</title>
        <authorList>
            <person name="Wiegand S."/>
            <person name="Jogler M."/>
            <person name="Boedeker C."/>
            <person name="Pinto D."/>
            <person name="Vollmers J."/>
            <person name="Rivas-Marin E."/>
            <person name="Kohn T."/>
            <person name="Peeters S.H."/>
            <person name="Heuer A."/>
            <person name="Rast P."/>
            <person name="Oberbeckmann S."/>
            <person name="Bunk B."/>
            <person name="Jeske O."/>
            <person name="Meyerdierks A."/>
            <person name="Storesund J.E."/>
            <person name="Kallscheuer N."/>
            <person name="Luecker S."/>
            <person name="Lage O.M."/>
            <person name="Pohl T."/>
            <person name="Merkel B.J."/>
            <person name="Hornburger P."/>
            <person name="Mueller R.-W."/>
            <person name="Bruemmer F."/>
            <person name="Labrenz M."/>
            <person name="Spormann A.M."/>
            <person name="Op Den Camp H."/>
            <person name="Overmann J."/>
            <person name="Amann R."/>
            <person name="Jetten M.S.M."/>
            <person name="Mascher T."/>
            <person name="Medema M.H."/>
            <person name="Devos D.P."/>
            <person name="Kaster A.-K."/>
            <person name="Ovreas L."/>
            <person name="Rohde M."/>
            <person name="Galperin M.Y."/>
            <person name="Jogler C."/>
        </authorList>
    </citation>
    <scope>NUCLEOTIDE SEQUENCE [LARGE SCALE GENOMIC DNA]</scope>
    <source>
        <strain evidence="12 13">Pla108</strain>
    </source>
</reference>
<dbReference type="GO" id="GO:0005524">
    <property type="term" value="F:ATP binding"/>
    <property type="evidence" value="ECO:0007669"/>
    <property type="project" value="UniProtKB-KW"/>
</dbReference>
<keyword evidence="1 7" id="KW-0547">Nucleotide-binding</keyword>
<evidence type="ECO:0000256" key="4">
    <source>
        <dbReference type="ARBA" id="ARBA00022840"/>
    </source>
</evidence>
<dbReference type="Gene3D" id="3.40.50.300">
    <property type="entry name" value="P-loop containing nucleotide triphosphate hydrolases"/>
    <property type="match status" value="2"/>
</dbReference>
<feature type="short sequence motif" description="Q motif" evidence="6">
    <location>
        <begin position="30"/>
        <end position="58"/>
    </location>
</feature>
<evidence type="ECO:0000259" key="11">
    <source>
        <dbReference type="PROSITE" id="PS51195"/>
    </source>
</evidence>
<keyword evidence="3 7" id="KW-0347">Helicase</keyword>
<dbReference type="GO" id="GO:0005829">
    <property type="term" value="C:cytosol"/>
    <property type="evidence" value="ECO:0007669"/>
    <property type="project" value="TreeGrafter"/>
</dbReference>